<dbReference type="EMBL" id="ML992672">
    <property type="protein sequence ID" value="KAF2212762.1"/>
    <property type="molecule type" value="Genomic_DNA"/>
</dbReference>
<dbReference type="Proteomes" id="UP000799539">
    <property type="component" value="Unassembled WGS sequence"/>
</dbReference>
<reference evidence="1" key="1">
    <citation type="journal article" date="2020" name="Stud. Mycol.">
        <title>101 Dothideomycetes genomes: a test case for predicting lifestyles and emergence of pathogens.</title>
        <authorList>
            <person name="Haridas S."/>
            <person name="Albert R."/>
            <person name="Binder M."/>
            <person name="Bloem J."/>
            <person name="Labutti K."/>
            <person name="Salamov A."/>
            <person name="Andreopoulos B."/>
            <person name="Baker S."/>
            <person name="Barry K."/>
            <person name="Bills G."/>
            <person name="Bluhm B."/>
            <person name="Cannon C."/>
            <person name="Castanera R."/>
            <person name="Culley D."/>
            <person name="Daum C."/>
            <person name="Ezra D."/>
            <person name="Gonzalez J."/>
            <person name="Henrissat B."/>
            <person name="Kuo A."/>
            <person name="Liang C."/>
            <person name="Lipzen A."/>
            <person name="Lutzoni F."/>
            <person name="Magnuson J."/>
            <person name="Mondo S."/>
            <person name="Nolan M."/>
            <person name="Ohm R."/>
            <person name="Pangilinan J."/>
            <person name="Park H.-J."/>
            <person name="Ramirez L."/>
            <person name="Alfaro M."/>
            <person name="Sun H."/>
            <person name="Tritt A."/>
            <person name="Yoshinaga Y."/>
            <person name="Zwiers L.-H."/>
            <person name="Turgeon B."/>
            <person name="Goodwin S."/>
            <person name="Spatafora J."/>
            <person name="Crous P."/>
            <person name="Grigoriev I."/>
        </authorList>
    </citation>
    <scope>NUCLEOTIDE SEQUENCE</scope>
    <source>
        <strain evidence="1">SCOH1-5</strain>
    </source>
</reference>
<organism evidence="1 2">
    <name type="scientific">Cercospora zeae-maydis SCOH1-5</name>
    <dbReference type="NCBI Taxonomy" id="717836"/>
    <lineage>
        <taxon>Eukaryota</taxon>
        <taxon>Fungi</taxon>
        <taxon>Dikarya</taxon>
        <taxon>Ascomycota</taxon>
        <taxon>Pezizomycotina</taxon>
        <taxon>Dothideomycetes</taxon>
        <taxon>Dothideomycetidae</taxon>
        <taxon>Mycosphaerellales</taxon>
        <taxon>Mycosphaerellaceae</taxon>
        <taxon>Cercospora</taxon>
    </lineage>
</organism>
<name>A0A6A6FH60_9PEZI</name>
<dbReference type="AlphaFoldDB" id="A0A6A6FH60"/>
<sequence length="763" mass="87626">MHRERQYYRIENVALYSALECPDFRPNSDLIWIIAFALNIRLRVVFTISNEGRIDDDFYESGPPHGRLVAVLQKWRLGPMRSIFAALLPNKSAKELVEYLFDMQRLCNSAAVSAIQIRRVNWVLRYKARGLAVTCFNRFRAEPQPHDFGVVGDLARLDTFQIVVHDPTQIAAALFVMEGALSRHPATHRRVRTPWELQQMVNRGEVEPLVSVLTISVGGWLVMHFNILNMMEHPTPDTVPALRELFEELIFNPKRLLIWWNLQNDITAMDNTIAHLYQGTAREPFYSRPYGAKQQIWVTPRFHLRSQYFLDARPQSLMFPTKPTKCELHLPCLSERGLACPCSTGNIDIGSLLSHACRQHGRPRSGRPAHVFYQSLGQPGMEMDDNVMGYLSGDADVPGRIFELIFASNDAEFVARRLRAWELAPNQDPTEIPRPLPRNRPVTFVRDIPLPEDHPALPEFHLGPVFAEDSWVHNIFVSDAVFAKSEFLEPWEHDRNVKIMRRRLDRSGGQIVVLQKPYYELPSEEDSEKLAFRRQGFFRDMTDTSKFWLPTSCARVVPEGFYRPVLRTNQTSAEHLLEHLQLLHSTEEALPPPGFAAAPGSTFGLPPAFKTIPGADLEGSREILQAYRGVHHIGPWFLPPFNSQLMRMKSVTPLRPFNSKDFVAAVENHLRCLPLDERQDALDGLRNNLRLQIQREERVNIVDGRPSFIDMYDLLDPEGRACRSRVARTKPWNQPRLLHKPIQWRGGVWASLAKIQLEAVQWL</sequence>
<keyword evidence="2" id="KW-1185">Reference proteome</keyword>
<evidence type="ECO:0000313" key="2">
    <source>
        <dbReference type="Proteomes" id="UP000799539"/>
    </source>
</evidence>
<evidence type="ECO:0000313" key="1">
    <source>
        <dbReference type="EMBL" id="KAF2212762.1"/>
    </source>
</evidence>
<protein>
    <submittedName>
        <fullName evidence="1">Uncharacterized protein</fullName>
    </submittedName>
</protein>
<accession>A0A6A6FH60</accession>
<dbReference type="OrthoDB" id="3641440at2759"/>
<gene>
    <name evidence="1" type="ORF">CERZMDRAFT_67734</name>
</gene>
<proteinExistence type="predicted"/>